<dbReference type="CDD" id="cd14688">
    <property type="entry name" value="bZIP_YAP"/>
    <property type="match status" value="1"/>
</dbReference>
<evidence type="ECO:0000313" key="3">
    <source>
        <dbReference type="Proteomes" id="UP000664132"/>
    </source>
</evidence>
<keyword evidence="3" id="KW-1185">Reference proteome</keyword>
<dbReference type="Gene3D" id="1.20.5.170">
    <property type="match status" value="1"/>
</dbReference>
<dbReference type="EMBL" id="JAFJYH010000106">
    <property type="protein sequence ID" value="KAG4419396.1"/>
    <property type="molecule type" value="Genomic_DNA"/>
</dbReference>
<sequence>MADGQPTYPPSKEGMETGDSSISKPGAKRRASRAGTRSVASLTPEQLARKRANDREAQRSIRQRTKTHIEELEQRIRDLSQDQDARDFEQIKRRNAELEDELRHLRELLGRSDGSVASSPELTPLSSRYGMDIVEEAHPLAYSSSWSTQNIGGPGSPYSSFPTTSAGDLLSSFASDHSGLASGFSDPGSARSDTFNEADMAYNDLTSSPTAPAPISRRGAPNSRPQFGRSRSYPHGRFGVPTANAPLRMSGGINGVGSSPLAGQPISPVNRSLMMNVNGLRQPPPPTSHPLTLNQNKPRMDSSIPPQQNGTAYEMPGPMSNGIGRPAWELCLQFLPPTGPVDSILIGLLQRQRSIATQSTPSSLMTGPYHPDFRALLNPEVPNNFHPVMSIVSSLFQRIEYTGFAEKAAALFLVYHFVQWQILPTMETYHNLPDWYCPRPSQMVTAHPFWTSLAIWGRLRDVMVGDQDKYATDEFMNLYQNCICVNWPFRDEDILTYVGEELRVTDTFIRHIETQANWSLSEPFQRRYPELRDVCSFAEAPAPR</sequence>
<name>A0A8H7W6I2_9HELO</name>
<comment type="caution">
    <text evidence="2">The sequence shown here is derived from an EMBL/GenBank/DDBJ whole genome shotgun (WGS) entry which is preliminary data.</text>
</comment>
<protein>
    <recommendedName>
        <fullName evidence="4">BZIP transcription factor</fullName>
    </recommendedName>
</protein>
<dbReference type="Pfam" id="PF11905">
    <property type="entry name" value="DUF3425"/>
    <property type="match status" value="1"/>
</dbReference>
<evidence type="ECO:0008006" key="4">
    <source>
        <dbReference type="Google" id="ProtNLM"/>
    </source>
</evidence>
<proteinExistence type="predicted"/>
<dbReference type="PANTHER" id="PTHR37012:SF2">
    <property type="entry name" value="BZIP DOMAIN-CONTAINING PROTEIN-RELATED"/>
    <property type="match status" value="1"/>
</dbReference>
<gene>
    <name evidence="2" type="ORF">IFR04_007447</name>
</gene>
<evidence type="ECO:0000256" key="1">
    <source>
        <dbReference type="SAM" id="MobiDB-lite"/>
    </source>
</evidence>
<dbReference type="Proteomes" id="UP000664132">
    <property type="component" value="Unassembled WGS sequence"/>
</dbReference>
<reference evidence="2" key="1">
    <citation type="submission" date="2021-02" db="EMBL/GenBank/DDBJ databases">
        <title>Genome sequence Cadophora malorum strain M34.</title>
        <authorList>
            <person name="Stefanovic E."/>
            <person name="Vu D."/>
            <person name="Scully C."/>
            <person name="Dijksterhuis J."/>
            <person name="Roader J."/>
            <person name="Houbraken J."/>
        </authorList>
    </citation>
    <scope>NUCLEOTIDE SEQUENCE</scope>
    <source>
        <strain evidence="2">M34</strain>
    </source>
</reference>
<feature type="region of interest" description="Disordered" evidence="1">
    <location>
        <begin position="1"/>
        <end position="66"/>
    </location>
</feature>
<dbReference type="OrthoDB" id="2985014at2759"/>
<organism evidence="2 3">
    <name type="scientific">Cadophora malorum</name>
    <dbReference type="NCBI Taxonomy" id="108018"/>
    <lineage>
        <taxon>Eukaryota</taxon>
        <taxon>Fungi</taxon>
        <taxon>Dikarya</taxon>
        <taxon>Ascomycota</taxon>
        <taxon>Pezizomycotina</taxon>
        <taxon>Leotiomycetes</taxon>
        <taxon>Helotiales</taxon>
        <taxon>Ploettnerulaceae</taxon>
        <taxon>Cadophora</taxon>
    </lineage>
</organism>
<evidence type="ECO:0000313" key="2">
    <source>
        <dbReference type="EMBL" id="KAG4419396.1"/>
    </source>
</evidence>
<accession>A0A8H7W6I2</accession>
<dbReference type="PANTHER" id="PTHR37012">
    <property type="entry name" value="B-ZIP TRANSCRIPTION FACTOR (EUROFUNG)-RELATED"/>
    <property type="match status" value="1"/>
</dbReference>
<dbReference type="AlphaFoldDB" id="A0A8H7W6I2"/>
<feature type="compositionally biased region" description="Basic and acidic residues" evidence="1">
    <location>
        <begin position="47"/>
        <end position="59"/>
    </location>
</feature>
<feature type="region of interest" description="Disordered" evidence="1">
    <location>
        <begin position="203"/>
        <end position="245"/>
    </location>
</feature>
<dbReference type="InterPro" id="IPR021833">
    <property type="entry name" value="DUF3425"/>
</dbReference>